<evidence type="ECO:0000313" key="2">
    <source>
        <dbReference type="Proteomes" id="UP001177023"/>
    </source>
</evidence>
<dbReference type="Gene3D" id="3.40.50.720">
    <property type="entry name" value="NAD(P)-binding Rossmann-like Domain"/>
    <property type="match status" value="1"/>
</dbReference>
<accession>A0AA36C3V9</accession>
<feature type="non-terminal residue" evidence="1">
    <location>
        <position position="79"/>
    </location>
</feature>
<keyword evidence="2" id="KW-1185">Reference proteome</keyword>
<name>A0AA36C3V9_9BILA</name>
<reference evidence="1" key="1">
    <citation type="submission" date="2023-06" db="EMBL/GenBank/DDBJ databases">
        <authorList>
            <person name="Delattre M."/>
        </authorList>
    </citation>
    <scope>NUCLEOTIDE SEQUENCE</scope>
    <source>
        <strain evidence="1">AF72</strain>
    </source>
</reference>
<comment type="caution">
    <text evidence="1">The sequence shown here is derived from an EMBL/GenBank/DDBJ whole genome shotgun (WGS) entry which is preliminary data.</text>
</comment>
<dbReference type="EMBL" id="CATQJA010000002">
    <property type="protein sequence ID" value="CAJ0557311.1"/>
    <property type="molecule type" value="Genomic_DNA"/>
</dbReference>
<sequence>MTGRMSAIAGTVRDLGIPLPGRRIDYDVAGKVVLITGEATVSGPALARTLLRRGATVALVDVNESSLQRPSAHSSHSES</sequence>
<dbReference type="InterPro" id="IPR036291">
    <property type="entry name" value="NAD(P)-bd_dom_sf"/>
</dbReference>
<dbReference type="Proteomes" id="UP001177023">
    <property type="component" value="Unassembled WGS sequence"/>
</dbReference>
<gene>
    <name evidence="1" type="ORF">MSPICULIGERA_LOCUS69</name>
</gene>
<protein>
    <submittedName>
        <fullName evidence="1">Uncharacterized protein</fullName>
    </submittedName>
</protein>
<dbReference type="AlphaFoldDB" id="A0AA36C3V9"/>
<dbReference type="SUPFAM" id="SSF51735">
    <property type="entry name" value="NAD(P)-binding Rossmann-fold domains"/>
    <property type="match status" value="1"/>
</dbReference>
<organism evidence="1 2">
    <name type="scientific">Mesorhabditis spiculigera</name>
    <dbReference type="NCBI Taxonomy" id="96644"/>
    <lineage>
        <taxon>Eukaryota</taxon>
        <taxon>Metazoa</taxon>
        <taxon>Ecdysozoa</taxon>
        <taxon>Nematoda</taxon>
        <taxon>Chromadorea</taxon>
        <taxon>Rhabditida</taxon>
        <taxon>Rhabditina</taxon>
        <taxon>Rhabditomorpha</taxon>
        <taxon>Rhabditoidea</taxon>
        <taxon>Rhabditidae</taxon>
        <taxon>Mesorhabditinae</taxon>
        <taxon>Mesorhabditis</taxon>
    </lineage>
</organism>
<evidence type="ECO:0000313" key="1">
    <source>
        <dbReference type="EMBL" id="CAJ0557311.1"/>
    </source>
</evidence>
<proteinExistence type="predicted"/>